<dbReference type="PANTHER" id="PTHR36112">
    <property type="entry name" value="RIBOSOMAL RNA SMALL SUBUNIT METHYLTRANSFERASE J"/>
    <property type="match status" value="1"/>
</dbReference>
<keyword evidence="2 3" id="KW-0489">Methyltransferase</keyword>
<evidence type="ECO:0000256" key="2">
    <source>
        <dbReference type="HAMAP-Rule" id="MF_01523"/>
    </source>
</evidence>
<name>A0A917GJY2_9GAMM</name>
<comment type="catalytic activity">
    <reaction evidence="2">
        <text>guanosine(1516) in 16S rRNA + S-adenosyl-L-methionine = N(2)-methylguanosine(1516) in 16S rRNA + S-adenosyl-L-homocysteine + H(+)</text>
        <dbReference type="Rhea" id="RHEA:43220"/>
        <dbReference type="Rhea" id="RHEA-COMP:10412"/>
        <dbReference type="Rhea" id="RHEA-COMP:10413"/>
        <dbReference type="ChEBI" id="CHEBI:15378"/>
        <dbReference type="ChEBI" id="CHEBI:57856"/>
        <dbReference type="ChEBI" id="CHEBI:59789"/>
        <dbReference type="ChEBI" id="CHEBI:74269"/>
        <dbReference type="ChEBI" id="CHEBI:74481"/>
        <dbReference type="EC" id="2.1.1.242"/>
    </reaction>
</comment>
<dbReference type="AlphaFoldDB" id="A0A917GJY2"/>
<protein>
    <recommendedName>
        <fullName evidence="2">Ribosomal RNA small subunit methyltransferase J</fullName>
        <ecNumber evidence="2">2.1.1.242</ecNumber>
    </recommendedName>
    <alternativeName>
        <fullName evidence="2">16S rRNA m2G1516 methyltransferase</fullName>
    </alternativeName>
    <alternativeName>
        <fullName evidence="2">rRNA (guanine-N(2)-)-methyltransferase</fullName>
    </alternativeName>
</protein>
<dbReference type="SUPFAM" id="SSF53335">
    <property type="entry name" value="S-adenosyl-L-methionine-dependent methyltransferases"/>
    <property type="match status" value="1"/>
</dbReference>
<reference evidence="3" key="1">
    <citation type="journal article" date="2014" name="Int. J. Syst. Evol. Microbiol.">
        <title>Complete genome sequence of Corynebacterium casei LMG S-19264T (=DSM 44701T), isolated from a smear-ripened cheese.</title>
        <authorList>
            <consortium name="US DOE Joint Genome Institute (JGI-PGF)"/>
            <person name="Walter F."/>
            <person name="Albersmeier A."/>
            <person name="Kalinowski J."/>
            <person name="Ruckert C."/>
        </authorList>
    </citation>
    <scope>NUCLEOTIDE SEQUENCE</scope>
    <source>
        <strain evidence="3">CGMCC 1.15425</strain>
    </source>
</reference>
<dbReference type="OrthoDB" id="3191794at2"/>
<comment type="subcellular location">
    <subcellularLocation>
        <location evidence="2">Cytoplasm</location>
    </subcellularLocation>
</comment>
<dbReference type="EMBL" id="BMIY01000001">
    <property type="protein sequence ID" value="GGG49186.1"/>
    <property type="molecule type" value="Genomic_DNA"/>
</dbReference>
<dbReference type="InterPro" id="IPR007536">
    <property type="entry name" value="16SrRNA_methylTrfase_J"/>
</dbReference>
<dbReference type="InterPro" id="IPR029063">
    <property type="entry name" value="SAM-dependent_MTases_sf"/>
</dbReference>
<dbReference type="GO" id="GO:0005737">
    <property type="term" value="C:cytoplasm"/>
    <property type="evidence" value="ECO:0007669"/>
    <property type="project" value="UniProtKB-SubCell"/>
</dbReference>
<proteinExistence type="inferred from homology"/>
<keyword evidence="4" id="KW-1185">Reference proteome</keyword>
<sequence>MTISLPDTLRLEKIDGCLSLYHVDRPQAFINVNFSSPAMQYRRQQAVRQQAVVKAAGKLFLLDNEPPRLIDGTAGLGVDAFLLASAGWHVLMIEQSPVMHALLADGLKRAQQESQTSGDALFTATISRLSLSPCGDSRAALASVDPVSVIYLDPMFPARKKTAQVKKERWLLQQLHDEDAEGVGLLAVAKQRAKKVVVKRPVSAEPLDSVQPSSMLRGKTSRFDIYVGNLTAI</sequence>
<feature type="binding site" evidence="2">
    <location>
        <position position="153"/>
    </location>
    <ligand>
        <name>S-adenosyl-L-methionine</name>
        <dbReference type="ChEBI" id="CHEBI:59789"/>
    </ligand>
</feature>
<evidence type="ECO:0000313" key="3">
    <source>
        <dbReference type="EMBL" id="GGG49186.1"/>
    </source>
</evidence>
<dbReference type="Gene3D" id="3.40.50.150">
    <property type="entry name" value="Vaccinia Virus protein VP39"/>
    <property type="match status" value="1"/>
</dbReference>
<keyword evidence="2" id="KW-0698">rRNA processing</keyword>
<accession>A0A917GJY2</accession>
<organism evidence="3 4">
    <name type="scientific">Pseudohongiella nitratireducens</name>
    <dbReference type="NCBI Taxonomy" id="1768907"/>
    <lineage>
        <taxon>Bacteria</taxon>
        <taxon>Pseudomonadati</taxon>
        <taxon>Pseudomonadota</taxon>
        <taxon>Gammaproteobacteria</taxon>
        <taxon>Pseudomonadales</taxon>
        <taxon>Pseudohongiellaceae</taxon>
        <taxon>Pseudohongiella</taxon>
    </lineage>
</organism>
<dbReference type="Pfam" id="PF04445">
    <property type="entry name" value="SAM_MT"/>
    <property type="match status" value="1"/>
</dbReference>
<dbReference type="Proteomes" id="UP000627715">
    <property type="component" value="Unassembled WGS sequence"/>
</dbReference>
<keyword evidence="1 2" id="KW-0808">Transferase</keyword>
<comment type="similarity">
    <text evidence="2">Belongs to the methyltransferase superfamily. RsmJ family.</text>
</comment>
<evidence type="ECO:0000313" key="4">
    <source>
        <dbReference type="Proteomes" id="UP000627715"/>
    </source>
</evidence>
<keyword evidence="2" id="KW-0949">S-adenosyl-L-methionine</keyword>
<comment type="caution">
    <text evidence="2">Lacks conserved residue(s) required for the propagation of feature annotation.</text>
</comment>
<dbReference type="PANTHER" id="PTHR36112:SF1">
    <property type="entry name" value="RIBOSOMAL RNA SMALL SUBUNIT METHYLTRANSFERASE J"/>
    <property type="match status" value="1"/>
</dbReference>
<gene>
    <name evidence="2 3" type="primary">rsmJ</name>
    <name evidence="3" type="ORF">GCM10011403_02880</name>
</gene>
<dbReference type="RefSeq" id="WP_068812651.1">
    <property type="nucleotide sequence ID" value="NZ_BMIY01000001.1"/>
</dbReference>
<dbReference type="HAMAP" id="MF_01523">
    <property type="entry name" value="16SrRNA_methyltr_J"/>
    <property type="match status" value="1"/>
</dbReference>
<keyword evidence="2" id="KW-0963">Cytoplasm</keyword>
<dbReference type="GO" id="GO:0008990">
    <property type="term" value="F:rRNA (guanine-N2-)-methyltransferase activity"/>
    <property type="evidence" value="ECO:0007669"/>
    <property type="project" value="UniProtKB-UniRule"/>
</dbReference>
<reference evidence="3" key="2">
    <citation type="submission" date="2020-09" db="EMBL/GenBank/DDBJ databases">
        <authorList>
            <person name="Sun Q."/>
            <person name="Zhou Y."/>
        </authorList>
    </citation>
    <scope>NUCLEOTIDE SEQUENCE</scope>
    <source>
        <strain evidence="3">CGMCC 1.15425</strain>
    </source>
</reference>
<evidence type="ECO:0000256" key="1">
    <source>
        <dbReference type="ARBA" id="ARBA00022679"/>
    </source>
</evidence>
<comment type="function">
    <text evidence="2">Specifically methylates the guanosine in position 1516 of 16S rRNA.</text>
</comment>
<comment type="caution">
    <text evidence="3">The sequence shown here is derived from an EMBL/GenBank/DDBJ whole genome shotgun (WGS) entry which is preliminary data.</text>
</comment>
<dbReference type="EC" id="2.1.1.242" evidence="2"/>